<dbReference type="Pfam" id="PF03453">
    <property type="entry name" value="MoeA_N"/>
    <property type="match status" value="1"/>
</dbReference>
<dbReference type="NCBIfam" id="NF045515">
    <property type="entry name" value="Glp_gephyrin"/>
    <property type="match status" value="1"/>
</dbReference>
<dbReference type="NCBIfam" id="TIGR00177">
    <property type="entry name" value="molyb_syn"/>
    <property type="match status" value="1"/>
</dbReference>
<evidence type="ECO:0000256" key="1">
    <source>
        <dbReference type="SAM" id="Phobius"/>
    </source>
</evidence>
<name>A0A1W1CFU5_9ZZZZ</name>
<evidence type="ECO:0000313" key="3">
    <source>
        <dbReference type="EMBL" id="SFV64656.1"/>
    </source>
</evidence>
<sequence length="408" mass="44080">MSITGVDFISFETSQNMLDLLQVNSKRYERVPLSDALGRVLAEDIAAKHNDPQFPTASMDGYAVRFEDLQKGELIVLGDNPAGHDEKRVLGEGESIKTFTGSMMPEGSDTLIQIENVTFSDGKITINEMVAKGNAVRPVGEGYSAGEILIEKGTKIGFAEIGVMAGLNCVMVKVALRPRVAVIATGSEVLDLGEHSDNPAQIRSSNNYTLAALFEQSGAEVIQLGTAPDERDAIMKTFENALESADIVVSTGGVSVGDYDFVKDIVPRLGAEVVYKGVGIKPGRHILVAQRGEKFFLALPGFAYSSTVTAVLYVLPLIAKMLGKARPYKTVAAKLQEDFKKRSQFTEFTACNVVVEDGEYFVNFKGKKVGSSAILVNMLHNSALMIAGEEDKFLEAGTYVNVILLESF</sequence>
<dbReference type="SUPFAM" id="SSF63867">
    <property type="entry name" value="MoeA C-terminal domain-like"/>
    <property type="match status" value="1"/>
</dbReference>
<dbReference type="InterPro" id="IPR036688">
    <property type="entry name" value="MoeA_C_domain_IV_sf"/>
</dbReference>
<keyword evidence="1" id="KW-1133">Transmembrane helix</keyword>
<dbReference type="GO" id="GO:0061599">
    <property type="term" value="F:molybdopterin molybdotransferase activity"/>
    <property type="evidence" value="ECO:0007669"/>
    <property type="project" value="TreeGrafter"/>
</dbReference>
<accession>A0A1W1CFU5</accession>
<dbReference type="GO" id="GO:0006777">
    <property type="term" value="P:Mo-molybdopterin cofactor biosynthetic process"/>
    <property type="evidence" value="ECO:0007669"/>
    <property type="project" value="TreeGrafter"/>
</dbReference>
<dbReference type="InterPro" id="IPR005110">
    <property type="entry name" value="MoeA_linker/N"/>
</dbReference>
<dbReference type="InterPro" id="IPR036135">
    <property type="entry name" value="MoeA_linker/N_sf"/>
</dbReference>
<dbReference type="SMART" id="SM00852">
    <property type="entry name" value="MoCF_biosynth"/>
    <property type="match status" value="1"/>
</dbReference>
<feature type="transmembrane region" description="Helical" evidence="1">
    <location>
        <begin position="295"/>
        <end position="319"/>
    </location>
</feature>
<dbReference type="InterPro" id="IPR001453">
    <property type="entry name" value="MoaB/Mog_dom"/>
</dbReference>
<dbReference type="InterPro" id="IPR036425">
    <property type="entry name" value="MoaB/Mog-like_dom_sf"/>
</dbReference>
<protein>
    <submittedName>
        <fullName evidence="3">Molybdopterin biosynthesis protein MoeA</fullName>
    </submittedName>
</protein>
<dbReference type="Gene3D" id="2.170.190.11">
    <property type="entry name" value="Molybdopterin biosynthesis moea protein, domain 3"/>
    <property type="match status" value="1"/>
</dbReference>
<dbReference type="Gene3D" id="2.40.340.10">
    <property type="entry name" value="MoeA, C-terminal, domain IV"/>
    <property type="match status" value="1"/>
</dbReference>
<proteinExistence type="predicted"/>
<gene>
    <name evidence="3" type="ORF">MNB_SM-6-547</name>
</gene>
<feature type="domain" description="MoaB/Mog" evidence="2">
    <location>
        <begin position="181"/>
        <end position="320"/>
    </location>
</feature>
<evidence type="ECO:0000259" key="2">
    <source>
        <dbReference type="SMART" id="SM00852"/>
    </source>
</evidence>
<reference evidence="3" key="1">
    <citation type="submission" date="2016-10" db="EMBL/GenBank/DDBJ databases">
        <authorList>
            <person name="de Groot N.N."/>
        </authorList>
    </citation>
    <scope>NUCLEOTIDE SEQUENCE</scope>
</reference>
<dbReference type="Pfam" id="PF00994">
    <property type="entry name" value="MoCF_biosynth"/>
    <property type="match status" value="1"/>
</dbReference>
<dbReference type="SUPFAM" id="SSF53218">
    <property type="entry name" value="Molybdenum cofactor biosynthesis proteins"/>
    <property type="match status" value="1"/>
</dbReference>
<dbReference type="PANTHER" id="PTHR10192:SF5">
    <property type="entry name" value="GEPHYRIN"/>
    <property type="match status" value="1"/>
</dbReference>
<keyword evidence="1" id="KW-0812">Transmembrane</keyword>
<organism evidence="3">
    <name type="scientific">hydrothermal vent metagenome</name>
    <dbReference type="NCBI Taxonomy" id="652676"/>
    <lineage>
        <taxon>unclassified sequences</taxon>
        <taxon>metagenomes</taxon>
        <taxon>ecological metagenomes</taxon>
    </lineage>
</organism>
<keyword evidence="1" id="KW-0472">Membrane</keyword>
<dbReference type="Gene3D" id="3.40.980.10">
    <property type="entry name" value="MoaB/Mog-like domain"/>
    <property type="match status" value="1"/>
</dbReference>
<dbReference type="InterPro" id="IPR038987">
    <property type="entry name" value="MoeA-like"/>
</dbReference>
<dbReference type="PANTHER" id="PTHR10192">
    <property type="entry name" value="MOLYBDOPTERIN BIOSYNTHESIS PROTEIN"/>
    <property type="match status" value="1"/>
</dbReference>
<dbReference type="AlphaFoldDB" id="A0A1W1CFU5"/>
<dbReference type="CDD" id="cd00887">
    <property type="entry name" value="MoeA"/>
    <property type="match status" value="1"/>
</dbReference>
<dbReference type="GO" id="GO:0005829">
    <property type="term" value="C:cytosol"/>
    <property type="evidence" value="ECO:0007669"/>
    <property type="project" value="TreeGrafter"/>
</dbReference>
<dbReference type="EMBL" id="FPHK01000078">
    <property type="protein sequence ID" value="SFV64656.1"/>
    <property type="molecule type" value="Genomic_DNA"/>
</dbReference>
<dbReference type="SUPFAM" id="SSF63882">
    <property type="entry name" value="MoeA N-terminal region -like"/>
    <property type="match status" value="1"/>
</dbReference>
<dbReference type="Gene3D" id="3.90.105.10">
    <property type="entry name" value="Molybdopterin biosynthesis moea protein, domain 2"/>
    <property type="match status" value="1"/>
</dbReference>